<dbReference type="EnsemblMetazoa" id="SSS_8399s_mrna">
    <property type="protein sequence ID" value="KAF7487760.1"/>
    <property type="gene ID" value="SSS_8399"/>
</dbReference>
<reference evidence="3" key="1">
    <citation type="journal article" date="2020" name="PLoS Negl. Trop. Dis.">
        <title>High-quality nuclear genome for Sarcoptes scabiei-A critical resource for a neglected parasite.</title>
        <authorList>
            <person name="Korhonen P.K."/>
            <person name="Gasser R.B."/>
            <person name="Ma G."/>
            <person name="Wang T."/>
            <person name="Stroehlein A.J."/>
            <person name="Young N.D."/>
            <person name="Ang C.S."/>
            <person name="Fernando D.D."/>
            <person name="Lu H.C."/>
            <person name="Taylor S."/>
            <person name="Reynolds S.L."/>
            <person name="Mofiz E."/>
            <person name="Najaraj S.H."/>
            <person name="Gowda H."/>
            <person name="Madugundu A."/>
            <person name="Renuse S."/>
            <person name="Holt D."/>
            <person name="Pandey A."/>
            <person name="Papenfuss A.T."/>
            <person name="Fischer K."/>
        </authorList>
    </citation>
    <scope>NUCLEOTIDE SEQUENCE [LARGE SCALE GENOMIC DNA]</scope>
</reference>
<evidence type="ECO:0000313" key="2">
    <source>
        <dbReference type="EnsemblMetazoa" id="KAF7487760.1"/>
    </source>
</evidence>
<evidence type="ECO:0000313" key="3">
    <source>
        <dbReference type="Proteomes" id="UP000070412"/>
    </source>
</evidence>
<gene>
    <name evidence="1" type="ORF">SSS_8399</name>
</gene>
<proteinExistence type="predicted"/>
<dbReference type="Proteomes" id="UP000070412">
    <property type="component" value="Unassembled WGS sequence"/>
</dbReference>
<accession>A0A834R0Z3</accession>
<reference evidence="2" key="3">
    <citation type="submission" date="2022-06" db="UniProtKB">
        <authorList>
            <consortium name="EnsemblMetazoa"/>
        </authorList>
    </citation>
    <scope>IDENTIFICATION</scope>
</reference>
<evidence type="ECO:0000313" key="1">
    <source>
        <dbReference type="EMBL" id="KAF7487760.1"/>
    </source>
</evidence>
<dbReference type="EMBL" id="WVUK01000066">
    <property type="protein sequence ID" value="KAF7487760.1"/>
    <property type="molecule type" value="Genomic_DNA"/>
</dbReference>
<name>A0A834R0Z3_SARSC</name>
<dbReference type="AlphaFoldDB" id="A0A834R0Z3"/>
<keyword evidence="3" id="KW-1185">Reference proteome</keyword>
<organism evidence="1">
    <name type="scientific">Sarcoptes scabiei</name>
    <name type="common">Itch mite</name>
    <name type="synonym">Acarus scabiei</name>
    <dbReference type="NCBI Taxonomy" id="52283"/>
    <lineage>
        <taxon>Eukaryota</taxon>
        <taxon>Metazoa</taxon>
        <taxon>Ecdysozoa</taxon>
        <taxon>Arthropoda</taxon>
        <taxon>Chelicerata</taxon>
        <taxon>Arachnida</taxon>
        <taxon>Acari</taxon>
        <taxon>Acariformes</taxon>
        <taxon>Sarcoptiformes</taxon>
        <taxon>Astigmata</taxon>
        <taxon>Psoroptidia</taxon>
        <taxon>Sarcoptoidea</taxon>
        <taxon>Sarcoptidae</taxon>
        <taxon>Sarcoptinae</taxon>
        <taxon>Sarcoptes</taxon>
    </lineage>
</organism>
<reference evidence="1" key="2">
    <citation type="submission" date="2020-01" db="EMBL/GenBank/DDBJ databases">
        <authorList>
            <person name="Korhonen P.K.K."/>
            <person name="Guangxu M.G."/>
            <person name="Wang T.W."/>
            <person name="Stroehlein A.J.S."/>
            <person name="Young N.D."/>
            <person name="Ang C.-S.A."/>
            <person name="Fernando D.W.F."/>
            <person name="Lu H.L."/>
            <person name="Taylor S.T."/>
            <person name="Ehtesham M.E.M."/>
            <person name="Najaraj S.H.N."/>
            <person name="Harsha G.H.G."/>
            <person name="Madugundu A.M."/>
            <person name="Renuse S.R."/>
            <person name="Holt D.H."/>
            <person name="Pandey A.P."/>
            <person name="Papenfuss A.P."/>
            <person name="Gasser R.B.G."/>
            <person name="Fischer K.F."/>
        </authorList>
    </citation>
    <scope>NUCLEOTIDE SEQUENCE</scope>
    <source>
        <strain evidence="1">SSS_KF_BRIS2020</strain>
    </source>
</reference>
<sequence length="148" mass="16929">MVIRHSNPNSVVKQRHRSIKILLCSNIPSSVKKTLLHIHSSVLIHRLHLSNSVAILRIHTTRFVRIQRPLISSPVSIVLLLRFSSLVKKFLECSRKINLSTAIEEPVLMTHRFFGVDSRSSLLKGSIWIRQASPEMMKLNHQYTGSSF</sequence>
<protein>
    <submittedName>
        <fullName evidence="1 2">Uncharacterized protein</fullName>
    </submittedName>
</protein>